<evidence type="ECO:0000256" key="14">
    <source>
        <dbReference type="PIRSR" id="PIRSR004930-1"/>
    </source>
</evidence>
<evidence type="ECO:0000256" key="13">
    <source>
        <dbReference type="PIRNR" id="PIRNR004930"/>
    </source>
</evidence>
<feature type="binding site" evidence="14">
    <location>
        <position position="151"/>
    </location>
    <ligand>
        <name>L-threonine</name>
        <dbReference type="ChEBI" id="CHEBI:57926"/>
    </ligand>
</feature>
<dbReference type="Gene3D" id="3.40.50.11030">
    <property type="entry name" value="Threonylcarbamoyl-AMP synthase, C-terminal domain"/>
    <property type="match status" value="1"/>
</dbReference>
<feature type="binding site" evidence="14">
    <location>
        <position position="58"/>
    </location>
    <ligand>
        <name>ATP</name>
        <dbReference type="ChEBI" id="CHEBI:30616"/>
    </ligand>
</feature>
<comment type="subcellular location">
    <subcellularLocation>
        <location evidence="1 13">Cytoplasm</location>
    </subcellularLocation>
</comment>
<feature type="binding site" evidence="14">
    <location>
        <position position="127"/>
    </location>
    <ligand>
        <name>L-threonine</name>
        <dbReference type="ChEBI" id="CHEBI:57926"/>
    </ligand>
</feature>
<reference evidence="16 17" key="1">
    <citation type="submission" date="2019-07" db="EMBL/GenBank/DDBJ databases">
        <title>Tepidimonas taiwanensis I1-1 draft genome.</title>
        <authorList>
            <person name="Da Costa M.S."/>
            <person name="Froufe H.J.C."/>
            <person name="Egas C."/>
            <person name="Albuquerque L."/>
        </authorList>
    </citation>
    <scope>NUCLEOTIDE SEQUENCE [LARGE SCALE GENOMIC DNA]</scope>
    <source>
        <strain evidence="16 17">I1-1</strain>
    </source>
</reference>
<dbReference type="Pfam" id="PF03481">
    <property type="entry name" value="Sua5_C"/>
    <property type="match status" value="1"/>
</dbReference>
<dbReference type="PROSITE" id="PS51163">
    <property type="entry name" value="YRDC"/>
    <property type="match status" value="1"/>
</dbReference>
<comment type="caution">
    <text evidence="16">The sequence shown here is derived from an EMBL/GenBank/DDBJ whole genome shotgun (WGS) entry which is preliminary data.</text>
</comment>
<feature type="binding site" evidence="14">
    <location>
        <position position="123"/>
    </location>
    <ligand>
        <name>ATP</name>
        <dbReference type="ChEBI" id="CHEBI:30616"/>
    </ligand>
</feature>
<dbReference type="NCBIfam" id="TIGR00057">
    <property type="entry name" value="L-threonylcarbamoyladenylate synthase"/>
    <property type="match status" value="1"/>
</dbReference>
<feature type="binding site" evidence="14">
    <location>
        <position position="153"/>
    </location>
    <ligand>
        <name>ATP</name>
        <dbReference type="ChEBI" id="CHEBI:30616"/>
    </ligand>
</feature>
<keyword evidence="6 13" id="KW-0808">Transferase</keyword>
<evidence type="ECO:0000259" key="15">
    <source>
        <dbReference type="PROSITE" id="PS51163"/>
    </source>
</evidence>
<dbReference type="InterPro" id="IPR017945">
    <property type="entry name" value="DHBP_synth_RibB-like_a/b_dom"/>
</dbReference>
<protein>
    <recommendedName>
        <fullName evidence="4 13">Threonylcarbamoyl-AMP synthase</fullName>
        <shortName evidence="13">TC-AMP synthase</shortName>
        <ecNumber evidence="3 13">2.7.7.87</ecNumber>
    </recommendedName>
    <alternativeName>
        <fullName evidence="11 13">L-threonylcarbamoyladenylate synthase</fullName>
    </alternativeName>
</protein>
<dbReference type="PANTHER" id="PTHR17490">
    <property type="entry name" value="SUA5"/>
    <property type="match status" value="1"/>
</dbReference>
<feature type="binding site" evidence="14">
    <location>
        <position position="35"/>
    </location>
    <ligand>
        <name>L-threonine</name>
        <dbReference type="ChEBI" id="CHEBI:57926"/>
    </ligand>
</feature>
<dbReference type="PIRSF" id="PIRSF004930">
    <property type="entry name" value="Tln_factor_SUA5"/>
    <property type="match status" value="1"/>
</dbReference>
<keyword evidence="8 13" id="KW-0548">Nucleotidyltransferase</keyword>
<dbReference type="Gene3D" id="3.90.870.10">
    <property type="entry name" value="DHBP synthase"/>
    <property type="match status" value="1"/>
</dbReference>
<dbReference type="InterPro" id="IPR050156">
    <property type="entry name" value="TC-AMP_synthase_SUA5"/>
</dbReference>
<dbReference type="GO" id="GO:0000049">
    <property type="term" value="F:tRNA binding"/>
    <property type="evidence" value="ECO:0007669"/>
    <property type="project" value="TreeGrafter"/>
</dbReference>
<feature type="binding site" evidence="14">
    <location>
        <position position="208"/>
    </location>
    <ligand>
        <name>ATP</name>
        <dbReference type="ChEBI" id="CHEBI:30616"/>
    </ligand>
</feature>
<evidence type="ECO:0000256" key="8">
    <source>
        <dbReference type="ARBA" id="ARBA00022695"/>
    </source>
</evidence>
<feature type="binding site" evidence="14">
    <location>
        <position position="67"/>
    </location>
    <ligand>
        <name>L-threonine</name>
        <dbReference type="ChEBI" id="CHEBI:57926"/>
    </ligand>
</feature>
<feature type="domain" description="YrdC-like" evidence="15">
    <location>
        <begin position="13"/>
        <end position="212"/>
    </location>
</feature>
<evidence type="ECO:0000256" key="1">
    <source>
        <dbReference type="ARBA" id="ARBA00004496"/>
    </source>
</evidence>
<keyword evidence="7 13" id="KW-0819">tRNA processing</keyword>
<evidence type="ECO:0000256" key="11">
    <source>
        <dbReference type="ARBA" id="ARBA00029774"/>
    </source>
</evidence>
<dbReference type="GO" id="GO:0005524">
    <property type="term" value="F:ATP binding"/>
    <property type="evidence" value="ECO:0007669"/>
    <property type="project" value="UniProtKB-UniRule"/>
</dbReference>
<evidence type="ECO:0000256" key="2">
    <source>
        <dbReference type="ARBA" id="ARBA00007663"/>
    </source>
</evidence>
<dbReference type="InterPro" id="IPR005145">
    <property type="entry name" value="Sua5_C"/>
</dbReference>
<keyword evidence="17" id="KW-1185">Reference proteome</keyword>
<dbReference type="EMBL" id="VJOM01000017">
    <property type="protein sequence ID" value="TSE31079.1"/>
    <property type="molecule type" value="Genomic_DNA"/>
</dbReference>
<dbReference type="GO" id="GO:0003725">
    <property type="term" value="F:double-stranded RNA binding"/>
    <property type="evidence" value="ECO:0007669"/>
    <property type="project" value="UniProtKB-UniRule"/>
</dbReference>
<dbReference type="PANTHER" id="PTHR17490:SF16">
    <property type="entry name" value="THREONYLCARBAMOYL-AMP SYNTHASE"/>
    <property type="match status" value="1"/>
</dbReference>
<proteinExistence type="inferred from homology"/>
<gene>
    <name evidence="16" type="primary">ywlC_2</name>
    <name evidence="16" type="ORF">Ttaiw_01639</name>
</gene>
<dbReference type="OrthoDB" id="9814580at2"/>
<organism evidence="16 17">
    <name type="scientific">Tepidimonas taiwanensis</name>
    <dbReference type="NCBI Taxonomy" id="307486"/>
    <lineage>
        <taxon>Bacteria</taxon>
        <taxon>Pseudomonadati</taxon>
        <taxon>Pseudomonadota</taxon>
        <taxon>Betaproteobacteria</taxon>
        <taxon>Burkholderiales</taxon>
        <taxon>Tepidimonas</taxon>
    </lineage>
</organism>
<evidence type="ECO:0000256" key="10">
    <source>
        <dbReference type="ARBA" id="ARBA00022840"/>
    </source>
</evidence>
<dbReference type="GO" id="GO:0006450">
    <property type="term" value="P:regulation of translational fidelity"/>
    <property type="evidence" value="ECO:0007669"/>
    <property type="project" value="TreeGrafter"/>
</dbReference>
<evidence type="ECO:0000256" key="7">
    <source>
        <dbReference type="ARBA" id="ARBA00022694"/>
    </source>
</evidence>
<comment type="function">
    <text evidence="13">Required for the formation of a threonylcarbamoyl group on adenosine at position 37 (t(6)A37) in tRNAs that read codons beginning with adenine.</text>
</comment>
<accession>A0A554X5G2</accession>
<name>A0A554X5G2_9BURK</name>
<feature type="binding site" evidence="14">
    <location>
        <position position="161"/>
    </location>
    <ligand>
        <name>ATP</name>
        <dbReference type="ChEBI" id="CHEBI:30616"/>
    </ligand>
</feature>
<dbReference type="STRING" id="307486.GCA_000807215_00688"/>
<evidence type="ECO:0000256" key="5">
    <source>
        <dbReference type="ARBA" id="ARBA00022490"/>
    </source>
</evidence>
<dbReference type="RefSeq" id="WP_143897978.1">
    <property type="nucleotide sequence ID" value="NZ_CP083911.1"/>
</dbReference>
<dbReference type="GO" id="GO:0005737">
    <property type="term" value="C:cytoplasm"/>
    <property type="evidence" value="ECO:0007669"/>
    <property type="project" value="UniProtKB-SubCell"/>
</dbReference>
<dbReference type="GO" id="GO:0061710">
    <property type="term" value="F:L-threonylcarbamoyladenylate synthase"/>
    <property type="evidence" value="ECO:0007669"/>
    <property type="project" value="UniProtKB-EC"/>
</dbReference>
<evidence type="ECO:0000256" key="6">
    <source>
        <dbReference type="ARBA" id="ARBA00022679"/>
    </source>
</evidence>
<evidence type="ECO:0000256" key="4">
    <source>
        <dbReference type="ARBA" id="ARBA00015492"/>
    </source>
</evidence>
<comment type="similarity">
    <text evidence="2 13">Belongs to the SUA5 family.</text>
</comment>
<keyword evidence="9 13" id="KW-0547">Nucleotide-binding</keyword>
<comment type="catalytic activity">
    <reaction evidence="12 13">
        <text>L-threonine + hydrogencarbonate + ATP = L-threonylcarbamoyladenylate + diphosphate + H2O</text>
        <dbReference type="Rhea" id="RHEA:36407"/>
        <dbReference type="ChEBI" id="CHEBI:15377"/>
        <dbReference type="ChEBI" id="CHEBI:17544"/>
        <dbReference type="ChEBI" id="CHEBI:30616"/>
        <dbReference type="ChEBI" id="CHEBI:33019"/>
        <dbReference type="ChEBI" id="CHEBI:57926"/>
        <dbReference type="ChEBI" id="CHEBI:73682"/>
        <dbReference type="EC" id="2.7.7.87"/>
    </reaction>
</comment>
<dbReference type="InterPro" id="IPR010923">
    <property type="entry name" value="T(6)A37_SUA5"/>
</dbReference>
<feature type="binding site" evidence="14">
    <location>
        <position position="194"/>
    </location>
    <ligand>
        <name>L-threonine</name>
        <dbReference type="ChEBI" id="CHEBI:57926"/>
    </ligand>
</feature>
<feature type="binding site" evidence="14">
    <location>
        <position position="243"/>
    </location>
    <ligand>
        <name>ATP</name>
        <dbReference type="ChEBI" id="CHEBI:30616"/>
    </ligand>
</feature>
<evidence type="ECO:0000256" key="9">
    <source>
        <dbReference type="ARBA" id="ARBA00022741"/>
    </source>
</evidence>
<keyword evidence="5 13" id="KW-0963">Cytoplasm</keyword>
<evidence type="ECO:0000313" key="16">
    <source>
        <dbReference type="EMBL" id="TSE31079.1"/>
    </source>
</evidence>
<dbReference type="InterPro" id="IPR038385">
    <property type="entry name" value="Sua5/YwlC_C"/>
</dbReference>
<dbReference type="Pfam" id="PF01300">
    <property type="entry name" value="Sua5_yciO_yrdC"/>
    <property type="match status" value="1"/>
</dbReference>
<dbReference type="EC" id="2.7.7.87" evidence="3 13"/>
<dbReference type="GO" id="GO:0008033">
    <property type="term" value="P:tRNA processing"/>
    <property type="evidence" value="ECO:0007669"/>
    <property type="project" value="UniProtKB-KW"/>
</dbReference>
<evidence type="ECO:0000256" key="3">
    <source>
        <dbReference type="ARBA" id="ARBA00012584"/>
    </source>
</evidence>
<evidence type="ECO:0000256" key="12">
    <source>
        <dbReference type="ARBA" id="ARBA00048366"/>
    </source>
</evidence>
<evidence type="ECO:0000313" key="17">
    <source>
        <dbReference type="Proteomes" id="UP000317763"/>
    </source>
</evidence>
<keyword evidence="10 13" id="KW-0067">ATP-binding</keyword>
<dbReference type="InterPro" id="IPR006070">
    <property type="entry name" value="Sua5-like_dom"/>
</dbReference>
<dbReference type="SUPFAM" id="SSF55821">
    <property type="entry name" value="YrdC/RibB"/>
    <property type="match status" value="1"/>
</dbReference>
<dbReference type="Proteomes" id="UP000317763">
    <property type="component" value="Unassembled WGS sequence"/>
</dbReference>
<sequence length="340" mass="35573">MALIRDAQGNGAADAIADAVARLRAGTLVVMPTETVYGLAADADQPAAVERIYAAKGRPADHPLIVHVAGATAAERADPIAHYAASIPPFAQRLMDAFWPGPLTLILPRRAGVAEAAAGGQPTIGLRCPAHPVAQALLHAARAAGIRGLAAPSANRFGRVSPTAAAHVLAELGHLADDALLILDGGACPVGIESTIIDASRARPVLLRPGMIGRAELERVLGVPVADRDAAAPRASGTLASHYAPRARVRLMDATELQTALDLAGPQARHIAVYHRSPLRVVSPHVRARRMPDDAAVCAHELFAVLRALDDGATQHIWVERPPTDPAWDGVRDRLQRAAA</sequence>
<dbReference type="AlphaFoldDB" id="A0A554X5G2"/>